<keyword evidence="6 13" id="KW-0479">Metal-binding</keyword>
<dbReference type="Proteomes" id="UP000466442">
    <property type="component" value="Linkage Group LG9"/>
</dbReference>
<dbReference type="UniPathway" id="UPA00705"/>
<dbReference type="CDD" id="cd00923">
    <property type="entry name" value="Cyt_c_Oxidase_Va"/>
    <property type="match status" value="1"/>
</dbReference>
<evidence type="ECO:0000256" key="13">
    <source>
        <dbReference type="RuleBase" id="RU368103"/>
    </source>
</evidence>
<dbReference type="GO" id="GO:0046872">
    <property type="term" value="F:metal ion binding"/>
    <property type="evidence" value="ECO:0007669"/>
    <property type="project" value="UniProtKB-UniRule"/>
</dbReference>
<dbReference type="Gene3D" id="1.25.40.40">
    <property type="entry name" value="Cytochrome c oxidase, subunit Va/VI"/>
    <property type="match status" value="1"/>
</dbReference>
<reference evidence="15" key="1">
    <citation type="journal article" date="2021" name="Mol. Ecol. Resour.">
        <title>Apolygus lucorum genome provides insights into omnivorousness and mesophyll feeding.</title>
        <authorList>
            <person name="Liu Y."/>
            <person name="Liu H."/>
            <person name="Wang H."/>
            <person name="Huang T."/>
            <person name="Liu B."/>
            <person name="Yang B."/>
            <person name="Yin L."/>
            <person name="Li B."/>
            <person name="Zhang Y."/>
            <person name="Zhang S."/>
            <person name="Jiang F."/>
            <person name="Zhang X."/>
            <person name="Ren Y."/>
            <person name="Wang B."/>
            <person name="Wang S."/>
            <person name="Lu Y."/>
            <person name="Wu K."/>
            <person name="Fan W."/>
            <person name="Wang G."/>
        </authorList>
    </citation>
    <scope>NUCLEOTIDE SEQUENCE</scope>
    <source>
        <strain evidence="15">12Hb</strain>
    </source>
</reference>
<feature type="region of interest" description="Disordered" evidence="14">
    <location>
        <begin position="193"/>
        <end position="228"/>
    </location>
</feature>
<dbReference type="EMBL" id="WIXP02000009">
    <property type="protein sequence ID" value="KAF6205112.1"/>
    <property type="molecule type" value="Genomic_DNA"/>
</dbReference>
<evidence type="ECO:0000256" key="3">
    <source>
        <dbReference type="ARBA" id="ARBA00007972"/>
    </source>
</evidence>
<dbReference type="GO" id="GO:0005743">
    <property type="term" value="C:mitochondrial inner membrane"/>
    <property type="evidence" value="ECO:0007669"/>
    <property type="project" value="UniProtKB-SubCell"/>
</dbReference>
<dbReference type="OrthoDB" id="5778907at2759"/>
<evidence type="ECO:0000256" key="9">
    <source>
        <dbReference type="ARBA" id="ARBA00023004"/>
    </source>
</evidence>
<name>A0A6A4JVZ5_APOLU</name>
<evidence type="ECO:0000256" key="8">
    <source>
        <dbReference type="ARBA" id="ARBA00022946"/>
    </source>
</evidence>
<dbReference type="InterPro" id="IPR036545">
    <property type="entry name" value="Cyt_c_oxidase_su5A/6_sf"/>
</dbReference>
<accession>A0A6A4JVZ5</accession>
<evidence type="ECO:0000256" key="7">
    <source>
        <dbReference type="ARBA" id="ARBA00022792"/>
    </source>
</evidence>
<keyword evidence="9 13" id="KW-0408">Iron</keyword>
<dbReference type="InterPro" id="IPR003204">
    <property type="entry name" value="Cyt_c_oxidase_su5A/6"/>
</dbReference>
<comment type="subcellular location">
    <subcellularLocation>
        <location evidence="1 13">Mitochondrion inner membrane</location>
        <topology evidence="1 13">Peripheral membrane protein</topology>
        <orientation evidence="1 13">Matrix side</orientation>
    </subcellularLocation>
</comment>
<evidence type="ECO:0000256" key="10">
    <source>
        <dbReference type="ARBA" id="ARBA00023128"/>
    </source>
</evidence>
<dbReference type="Pfam" id="PF02284">
    <property type="entry name" value="COX5A"/>
    <property type="match status" value="1"/>
</dbReference>
<evidence type="ECO:0000256" key="6">
    <source>
        <dbReference type="ARBA" id="ARBA00022723"/>
    </source>
</evidence>
<evidence type="ECO:0000256" key="11">
    <source>
        <dbReference type="ARBA" id="ARBA00023136"/>
    </source>
</evidence>
<evidence type="ECO:0000256" key="14">
    <source>
        <dbReference type="SAM" id="MobiDB-lite"/>
    </source>
</evidence>
<organism evidence="15 16">
    <name type="scientific">Apolygus lucorum</name>
    <name type="common">Small green plant bug</name>
    <name type="synonym">Lygocoris lucorum</name>
    <dbReference type="NCBI Taxonomy" id="248454"/>
    <lineage>
        <taxon>Eukaryota</taxon>
        <taxon>Metazoa</taxon>
        <taxon>Ecdysozoa</taxon>
        <taxon>Arthropoda</taxon>
        <taxon>Hexapoda</taxon>
        <taxon>Insecta</taxon>
        <taxon>Pterygota</taxon>
        <taxon>Neoptera</taxon>
        <taxon>Paraneoptera</taxon>
        <taxon>Hemiptera</taxon>
        <taxon>Heteroptera</taxon>
        <taxon>Panheteroptera</taxon>
        <taxon>Cimicomorpha</taxon>
        <taxon>Miridae</taxon>
        <taxon>Mirini</taxon>
        <taxon>Apolygus</taxon>
    </lineage>
</organism>
<keyword evidence="5 13" id="KW-0349">Heme</keyword>
<evidence type="ECO:0000256" key="4">
    <source>
        <dbReference type="ARBA" id="ARBA00021968"/>
    </source>
</evidence>
<dbReference type="SUPFAM" id="SSF48479">
    <property type="entry name" value="Cytochrome c oxidase subunit E"/>
    <property type="match status" value="1"/>
</dbReference>
<evidence type="ECO:0000256" key="5">
    <source>
        <dbReference type="ARBA" id="ARBA00022617"/>
    </source>
</evidence>
<evidence type="ECO:0000313" key="16">
    <source>
        <dbReference type="Proteomes" id="UP000466442"/>
    </source>
</evidence>
<comment type="similarity">
    <text evidence="3 13">Belongs to the cytochrome c oxidase subunit 5A family.</text>
</comment>
<protein>
    <recommendedName>
        <fullName evidence="4 13">Cytochrome c oxidase subunit 5A, mitochondrial</fullName>
    </recommendedName>
    <alternativeName>
        <fullName evidence="12 13">Cytochrome c oxidase polypeptide Va</fullName>
    </alternativeName>
</protein>
<evidence type="ECO:0000313" key="15">
    <source>
        <dbReference type="EMBL" id="KAF6205112.1"/>
    </source>
</evidence>
<comment type="function">
    <text evidence="13">Component of the cytochrome c oxidase, the last enzyme in the mitochondrial electron transport chain which drives oxidative phosphorylation. The respiratory chain contains 3 multisubunit complexes succinate dehydrogenase (complex II, CII), ubiquinol-cytochrome c oxidoreductase (cytochrome b-c1 complex, complex III, CIII) and cytochrome c oxidase (complex IV, CIV), that cooperate to transfer electrons derived from NADH and succinate to molecular oxygen, creating an electrochemical gradient over the inner membrane that drives transmembrane transport and the ATP synthase. Cytochrome c oxidase is the component of the respiratory chain that catalyzes the reduction of oxygen to water. Electrons originating from reduced cytochrome c in the intermembrane space (IMS) are transferred via the dinuclear copper A center (CU(A)) of subunit 2 and heme A of subunit 1 to the active site in subunit 1, a binuclear center (BNC) formed by heme A3 and copper B (CU(B)). The BNC reduces molecular oxygen to 2 water molecules using 4 electrons from cytochrome c in the IMS and 4 protons from the mitochondrial matrix.</text>
</comment>
<dbReference type="PANTHER" id="PTHR14200">
    <property type="entry name" value="CYTOCHROME C OXIDASE POLYPEPTIDE"/>
    <property type="match status" value="1"/>
</dbReference>
<gene>
    <name evidence="15" type="ORF">GE061_019279</name>
</gene>
<comment type="caution">
    <text evidence="15">The sequence shown here is derived from an EMBL/GenBank/DDBJ whole genome shotgun (WGS) entry which is preliminary data.</text>
</comment>
<sequence>MLFNSNIGPLERLDDTALELYHTLQTHKLCGYQGHCNKYQHRRGDKKAWTIVELLEIPNKVIFKKMALKRIGLLKNVLSKSRLSVGRATMHGTPQPLADPAESDFDCKYEAYFNRGDIDGWEIRKGLSDLHGMDLIPDPKIINAALRACRRVNDYALAVRCLESVKFKCGPNLKVIWPYILQEIQPTLDELGVDTPEELGYDKPELHTPSVFDPPPAPKLSDDPKLPK</sequence>
<keyword evidence="8 13" id="KW-0809">Transit peptide</keyword>
<proteinExistence type="inferred from homology"/>
<dbReference type="PANTHER" id="PTHR14200:SF11">
    <property type="entry name" value="CYTOCHROME C OXIDASE SUBUNIT 5A, MITOCHONDRIAL"/>
    <property type="match status" value="1"/>
</dbReference>
<evidence type="ECO:0000256" key="12">
    <source>
        <dbReference type="ARBA" id="ARBA00031049"/>
    </source>
</evidence>
<keyword evidence="10 13" id="KW-0496">Mitochondrion</keyword>
<keyword evidence="11 13" id="KW-0472">Membrane</keyword>
<comment type="subunit">
    <text evidence="13">Component of the cytochrome c oxidase (complex IV, CIV), a multisubunit enzyme composed of a catalytic core of 3 subunits and several supernumerary subunits. The complex exists as a monomer or a dimer and forms supercomplexes (SCs) in the inner mitochondrial membrane with ubiquinol-cytochrome c oxidoreductase (cytochrome b-c1 complex, complex III, CIII).</text>
</comment>
<dbReference type="AlphaFoldDB" id="A0A6A4JVZ5"/>
<evidence type="ECO:0000256" key="2">
    <source>
        <dbReference type="ARBA" id="ARBA00004673"/>
    </source>
</evidence>
<comment type="pathway">
    <text evidence="2 13">Energy metabolism; oxidative phosphorylation.</text>
</comment>
<keyword evidence="16" id="KW-1185">Reference proteome</keyword>
<evidence type="ECO:0000256" key="1">
    <source>
        <dbReference type="ARBA" id="ARBA00004443"/>
    </source>
</evidence>
<dbReference type="GO" id="GO:0006123">
    <property type="term" value="P:mitochondrial electron transport, cytochrome c to oxygen"/>
    <property type="evidence" value="ECO:0007669"/>
    <property type="project" value="UniProtKB-UniRule"/>
</dbReference>
<keyword evidence="7 13" id="KW-0999">Mitochondrion inner membrane</keyword>
<dbReference type="GO" id="GO:0045277">
    <property type="term" value="C:respiratory chain complex IV"/>
    <property type="evidence" value="ECO:0007669"/>
    <property type="project" value="UniProtKB-UniRule"/>
</dbReference>